<evidence type="ECO:0000256" key="1">
    <source>
        <dbReference type="ARBA" id="ARBA00022617"/>
    </source>
</evidence>
<keyword evidence="2 5" id="KW-0561">Oxygen transport</keyword>
<dbReference type="GO" id="GO:0005344">
    <property type="term" value="F:oxygen carrier activity"/>
    <property type="evidence" value="ECO:0007669"/>
    <property type="project" value="UniProtKB-KW"/>
</dbReference>
<keyword evidence="3" id="KW-0479">Metal-binding</keyword>
<keyword evidence="8" id="KW-1185">Reference proteome</keyword>
<evidence type="ECO:0000256" key="2">
    <source>
        <dbReference type="ARBA" id="ARBA00022621"/>
    </source>
</evidence>
<evidence type="ECO:0000259" key="6">
    <source>
        <dbReference type="PROSITE" id="PS01033"/>
    </source>
</evidence>
<evidence type="ECO:0000313" key="7">
    <source>
        <dbReference type="EMBL" id="TRL39217.1"/>
    </source>
</evidence>
<name>A0A549TBH0_9HYPH</name>
<keyword evidence="5" id="KW-0813">Transport</keyword>
<dbReference type="PROSITE" id="PS01033">
    <property type="entry name" value="GLOBIN"/>
    <property type="match status" value="1"/>
</dbReference>
<dbReference type="Gene3D" id="1.10.490.10">
    <property type="entry name" value="Globins"/>
    <property type="match status" value="1"/>
</dbReference>
<dbReference type="GO" id="GO:0020037">
    <property type="term" value="F:heme binding"/>
    <property type="evidence" value="ECO:0007669"/>
    <property type="project" value="InterPro"/>
</dbReference>
<evidence type="ECO:0000256" key="4">
    <source>
        <dbReference type="ARBA" id="ARBA00023004"/>
    </source>
</evidence>
<dbReference type="SUPFAM" id="SSF46458">
    <property type="entry name" value="Globin-like"/>
    <property type="match status" value="1"/>
</dbReference>
<evidence type="ECO:0000313" key="8">
    <source>
        <dbReference type="Proteomes" id="UP000316801"/>
    </source>
</evidence>
<dbReference type="PANTHER" id="PTHR43396">
    <property type="entry name" value="FLAVOHEMOPROTEIN"/>
    <property type="match status" value="1"/>
</dbReference>
<evidence type="ECO:0000256" key="5">
    <source>
        <dbReference type="RuleBase" id="RU000356"/>
    </source>
</evidence>
<comment type="caution">
    <text evidence="7">The sequence shown here is derived from an EMBL/GenBank/DDBJ whole genome shotgun (WGS) entry which is preliminary data.</text>
</comment>
<keyword evidence="7" id="KW-0675">Receptor</keyword>
<dbReference type="AlphaFoldDB" id="A0A549TBH0"/>
<dbReference type="InterPro" id="IPR000971">
    <property type="entry name" value="Globin"/>
</dbReference>
<keyword evidence="4" id="KW-0408">Iron</keyword>
<dbReference type="InterPro" id="IPR009050">
    <property type="entry name" value="Globin-like_sf"/>
</dbReference>
<sequence>MTPNEIDLVQSSFAKVVPIREAAAELFYGRLFDIAPEVKPLFKGDMKEQGRKLMMTLGIVVNGLKDIAGILPAAEALAVRHNDYGVKPEYYAPVGEALIWTLEQGLGPDFTPAVRDAWITAYTTLSKVMISASCRQPVGAE</sequence>
<dbReference type="PRINTS" id="PR01907">
    <property type="entry name" value="WORMGLOBIN"/>
</dbReference>
<dbReference type="GO" id="GO:0046872">
    <property type="term" value="F:metal ion binding"/>
    <property type="evidence" value="ECO:0007669"/>
    <property type="project" value="UniProtKB-KW"/>
</dbReference>
<dbReference type="Proteomes" id="UP000316801">
    <property type="component" value="Unassembled WGS sequence"/>
</dbReference>
<dbReference type="GO" id="GO:0071949">
    <property type="term" value="F:FAD binding"/>
    <property type="evidence" value="ECO:0007669"/>
    <property type="project" value="TreeGrafter"/>
</dbReference>
<reference evidence="7 8" key="1">
    <citation type="submission" date="2019-07" db="EMBL/GenBank/DDBJ databases">
        <title>Ln-dependent methylotrophs.</title>
        <authorList>
            <person name="Tani A."/>
        </authorList>
    </citation>
    <scope>NUCLEOTIDE SEQUENCE [LARGE SCALE GENOMIC DNA]</scope>
    <source>
        <strain evidence="7 8">SM12</strain>
    </source>
</reference>
<proteinExistence type="inferred from homology"/>
<dbReference type="InterPro" id="IPR012292">
    <property type="entry name" value="Globin/Proto"/>
</dbReference>
<comment type="similarity">
    <text evidence="5">Belongs to the globin family.</text>
</comment>
<dbReference type="EMBL" id="VJMG01000022">
    <property type="protein sequence ID" value="TRL39217.1"/>
    <property type="molecule type" value="Genomic_DNA"/>
</dbReference>
<dbReference type="Pfam" id="PF00042">
    <property type="entry name" value="Globin"/>
    <property type="match status" value="1"/>
</dbReference>
<protein>
    <submittedName>
        <fullName evidence="7">Hemin receptor</fullName>
    </submittedName>
</protein>
<dbReference type="CDD" id="cd12131">
    <property type="entry name" value="HGbI-like"/>
    <property type="match status" value="1"/>
</dbReference>
<feature type="domain" description="Globin" evidence="6">
    <location>
        <begin position="1"/>
        <end position="134"/>
    </location>
</feature>
<organism evidence="7 8">
    <name type="scientific">Rhizobium straminoryzae</name>
    <dbReference type="NCBI Taxonomy" id="1387186"/>
    <lineage>
        <taxon>Bacteria</taxon>
        <taxon>Pseudomonadati</taxon>
        <taxon>Pseudomonadota</taxon>
        <taxon>Alphaproteobacteria</taxon>
        <taxon>Hyphomicrobiales</taxon>
        <taxon>Rhizobiaceae</taxon>
        <taxon>Rhizobium/Agrobacterium group</taxon>
        <taxon>Rhizobium</taxon>
    </lineage>
</organism>
<dbReference type="GO" id="GO:0071500">
    <property type="term" value="P:cellular response to nitrosative stress"/>
    <property type="evidence" value="ECO:0007669"/>
    <property type="project" value="TreeGrafter"/>
</dbReference>
<dbReference type="PANTHER" id="PTHR43396:SF3">
    <property type="entry name" value="FLAVOHEMOPROTEIN"/>
    <property type="match status" value="1"/>
</dbReference>
<dbReference type="GO" id="GO:0046210">
    <property type="term" value="P:nitric oxide catabolic process"/>
    <property type="evidence" value="ECO:0007669"/>
    <property type="project" value="TreeGrafter"/>
</dbReference>
<gene>
    <name evidence="7" type="ORF">FNA46_09995</name>
</gene>
<accession>A0A549TBH0</accession>
<dbReference type="GO" id="GO:0008941">
    <property type="term" value="F:nitric oxide dioxygenase NAD(P)H activity"/>
    <property type="evidence" value="ECO:0007669"/>
    <property type="project" value="TreeGrafter"/>
</dbReference>
<dbReference type="GO" id="GO:0019825">
    <property type="term" value="F:oxygen binding"/>
    <property type="evidence" value="ECO:0007669"/>
    <property type="project" value="InterPro"/>
</dbReference>
<evidence type="ECO:0000256" key="3">
    <source>
        <dbReference type="ARBA" id="ARBA00022723"/>
    </source>
</evidence>
<keyword evidence="1 5" id="KW-0349">Heme</keyword>
<dbReference type="RefSeq" id="WP_143125053.1">
    <property type="nucleotide sequence ID" value="NZ_VJMG01000022.1"/>
</dbReference>